<sequence length="684" mass="80321">MKSIFTSNLDTFHLASDFILTKREVKGLKNLFMKKRDLKKEKVRAYQGVIYKYKRNLISFKALLQKSGNRYSRLPFKVTDKKLEEQIYFKSTTLKRHLQQYKIKEELKKMTLFTSMTKPEKLLEIRETQRDLTKVQYELEDGMQKNKKEIEKYNEKVIRTFIDAEWPDYDKFFKDQPMFFKILIEVVESYLEEKFVLRIKDLSSYSLIEDLLLVIIERRNFIKKLKEKAIQFKNELLAKIESWNIDYLPFSGIFYKSGINIQTDGSDINFSLDVRQAYKNVFKTLSKRYGKKYRLKVPITFDKEGYLITKFYSTDFMIGIISLLKNSNLEIEKDYTKFICYKKINGKACLKIEFEDLAHILIKKYTSQREVIQEPALLPKKVKENHHYIKRLRKSQKLQKIHPKISIPIIATFLLVIFSFFFYNSSIQIPRVEKYDSVKIDYIGWESDEDENYNVLNPIIDITVWVLMVPITENGSTGLVMGLYNNLLNKQQFYDSGLVWLNKCIDQNRDGVDDNTGRPALTYGNSTDQYFNTSLIIQFRILNIQKMSQQPAPPNPIYNILLNIFTIISLIIVCVGLVVVAVSYGVKRKEKKELSPILSSPKIHYSRKANLMKYGGLFLYLLGVTGTGLTIINISSPLPQIYLVSKFNPLIYPVLIALLILVFSVFIPIYFFLFRAVHNYLQKK</sequence>
<organism evidence="2">
    <name type="scientific">marine sediment metagenome</name>
    <dbReference type="NCBI Taxonomy" id="412755"/>
    <lineage>
        <taxon>unclassified sequences</taxon>
        <taxon>metagenomes</taxon>
        <taxon>ecological metagenomes</taxon>
    </lineage>
</organism>
<comment type="caution">
    <text evidence="2">The sequence shown here is derived from an EMBL/GenBank/DDBJ whole genome shotgun (WGS) entry which is preliminary data.</text>
</comment>
<feature type="transmembrane region" description="Helical" evidence="1">
    <location>
        <begin position="617"/>
        <end position="638"/>
    </location>
</feature>
<keyword evidence="1" id="KW-0472">Membrane</keyword>
<gene>
    <name evidence="2" type="ORF">LCGC14_0897010</name>
</gene>
<protein>
    <submittedName>
        <fullName evidence="2">Uncharacterized protein</fullName>
    </submittedName>
</protein>
<feature type="transmembrane region" description="Helical" evidence="1">
    <location>
        <begin position="401"/>
        <end position="423"/>
    </location>
</feature>
<feature type="transmembrane region" description="Helical" evidence="1">
    <location>
        <begin position="560"/>
        <end position="586"/>
    </location>
</feature>
<keyword evidence="1" id="KW-0812">Transmembrane</keyword>
<proteinExistence type="predicted"/>
<reference evidence="2" key="1">
    <citation type="journal article" date="2015" name="Nature">
        <title>Complex archaea that bridge the gap between prokaryotes and eukaryotes.</title>
        <authorList>
            <person name="Spang A."/>
            <person name="Saw J.H."/>
            <person name="Jorgensen S.L."/>
            <person name="Zaremba-Niedzwiedzka K."/>
            <person name="Martijn J."/>
            <person name="Lind A.E."/>
            <person name="van Eijk R."/>
            <person name="Schleper C."/>
            <person name="Guy L."/>
            <person name="Ettema T.J."/>
        </authorList>
    </citation>
    <scope>NUCLEOTIDE SEQUENCE</scope>
</reference>
<evidence type="ECO:0000256" key="1">
    <source>
        <dbReference type="SAM" id="Phobius"/>
    </source>
</evidence>
<accession>A0A0F9NXL6</accession>
<feature type="transmembrane region" description="Helical" evidence="1">
    <location>
        <begin position="650"/>
        <end position="674"/>
    </location>
</feature>
<name>A0A0F9NXL6_9ZZZZ</name>
<keyword evidence="1" id="KW-1133">Transmembrane helix</keyword>
<dbReference type="AlphaFoldDB" id="A0A0F9NXL6"/>
<evidence type="ECO:0000313" key="2">
    <source>
        <dbReference type="EMBL" id="KKN24230.1"/>
    </source>
</evidence>
<dbReference type="EMBL" id="LAZR01002899">
    <property type="protein sequence ID" value="KKN24230.1"/>
    <property type="molecule type" value="Genomic_DNA"/>
</dbReference>